<dbReference type="AlphaFoldDB" id="A0A918K584"/>
<feature type="signal peptide" evidence="1">
    <location>
        <begin position="1"/>
        <end position="24"/>
    </location>
</feature>
<evidence type="ECO:0000256" key="1">
    <source>
        <dbReference type="SAM" id="SignalP"/>
    </source>
</evidence>
<sequence>MGRRWFVLWVVAALCLCLGVPVQAESDVLQAIYPRHLADQDVRQANGFAMVALALEHSGADFKLALSDAPMSRRRLELELKRGDLINVVMLPDAPTYDEAYLKVDFSVDKGLLGQRVHLVSEQSLDAFSGVTTMDELKTMTGCTGSAWRITKQWEAHGFKLLKIENYEELFIHLARGSCDYVSRGVMEILPEWDAYHDRYPNLRIEPNLLVQTPLRNVIYVSPNAPDLRDALSRGLTEAEDSGAFDALFEQLYGDRLRALNLGQRRVLTLGDPPPAP</sequence>
<organism evidence="2 3">
    <name type="scientific">Saccharospirillum salsuginis</name>
    <dbReference type="NCBI Taxonomy" id="418750"/>
    <lineage>
        <taxon>Bacteria</taxon>
        <taxon>Pseudomonadati</taxon>
        <taxon>Pseudomonadota</taxon>
        <taxon>Gammaproteobacteria</taxon>
        <taxon>Oceanospirillales</taxon>
        <taxon>Saccharospirillaceae</taxon>
        <taxon>Saccharospirillum</taxon>
    </lineage>
</organism>
<feature type="chain" id="PRO_5036965782" evidence="1">
    <location>
        <begin position="25"/>
        <end position="277"/>
    </location>
</feature>
<name>A0A918K584_9GAMM</name>
<protein>
    <submittedName>
        <fullName evidence="2">Uncharacterized protein</fullName>
    </submittedName>
</protein>
<reference evidence="2" key="2">
    <citation type="submission" date="2020-09" db="EMBL/GenBank/DDBJ databases">
        <authorList>
            <person name="Sun Q."/>
            <person name="Kim S."/>
        </authorList>
    </citation>
    <scope>NUCLEOTIDE SEQUENCE</scope>
    <source>
        <strain evidence="2">KCTC 22169</strain>
    </source>
</reference>
<comment type="caution">
    <text evidence="2">The sequence shown here is derived from an EMBL/GenBank/DDBJ whole genome shotgun (WGS) entry which is preliminary data.</text>
</comment>
<proteinExistence type="predicted"/>
<evidence type="ECO:0000313" key="3">
    <source>
        <dbReference type="Proteomes" id="UP000626148"/>
    </source>
</evidence>
<gene>
    <name evidence="2" type="ORF">GCM10007392_14900</name>
</gene>
<reference evidence="2" key="1">
    <citation type="journal article" date="2014" name="Int. J. Syst. Evol. Microbiol.">
        <title>Complete genome sequence of Corynebacterium casei LMG S-19264T (=DSM 44701T), isolated from a smear-ripened cheese.</title>
        <authorList>
            <consortium name="US DOE Joint Genome Institute (JGI-PGF)"/>
            <person name="Walter F."/>
            <person name="Albersmeier A."/>
            <person name="Kalinowski J."/>
            <person name="Ruckert C."/>
        </authorList>
    </citation>
    <scope>NUCLEOTIDE SEQUENCE</scope>
    <source>
        <strain evidence="2">KCTC 22169</strain>
    </source>
</reference>
<evidence type="ECO:0000313" key="2">
    <source>
        <dbReference type="EMBL" id="GGX48771.1"/>
    </source>
</evidence>
<dbReference type="RefSeq" id="WP_189607911.1">
    <property type="nucleotide sequence ID" value="NZ_BMXR01000003.1"/>
</dbReference>
<keyword evidence="1" id="KW-0732">Signal</keyword>
<dbReference type="SUPFAM" id="SSF53850">
    <property type="entry name" value="Periplasmic binding protein-like II"/>
    <property type="match status" value="1"/>
</dbReference>
<dbReference type="Gene3D" id="3.40.190.10">
    <property type="entry name" value="Periplasmic binding protein-like II"/>
    <property type="match status" value="2"/>
</dbReference>
<dbReference type="EMBL" id="BMXR01000003">
    <property type="protein sequence ID" value="GGX48771.1"/>
    <property type="molecule type" value="Genomic_DNA"/>
</dbReference>
<dbReference type="Proteomes" id="UP000626148">
    <property type="component" value="Unassembled WGS sequence"/>
</dbReference>
<keyword evidence="3" id="KW-1185">Reference proteome</keyword>
<accession>A0A918K584</accession>